<name>A0A167KX24_PHYB8</name>
<dbReference type="GeneID" id="28993297"/>
<evidence type="ECO:0000313" key="2">
    <source>
        <dbReference type="Proteomes" id="UP000077315"/>
    </source>
</evidence>
<dbReference type="Proteomes" id="UP000077315">
    <property type="component" value="Unassembled WGS sequence"/>
</dbReference>
<accession>A0A167KX24</accession>
<organism evidence="1 2">
    <name type="scientific">Phycomyces blakesleeanus (strain ATCC 8743b / DSM 1359 / FGSC 10004 / NBRC 33097 / NRRL 1555)</name>
    <dbReference type="NCBI Taxonomy" id="763407"/>
    <lineage>
        <taxon>Eukaryota</taxon>
        <taxon>Fungi</taxon>
        <taxon>Fungi incertae sedis</taxon>
        <taxon>Mucoromycota</taxon>
        <taxon>Mucoromycotina</taxon>
        <taxon>Mucoromycetes</taxon>
        <taxon>Mucorales</taxon>
        <taxon>Phycomycetaceae</taxon>
        <taxon>Phycomyces</taxon>
    </lineage>
</organism>
<reference evidence="2" key="1">
    <citation type="submission" date="2015-06" db="EMBL/GenBank/DDBJ databases">
        <title>Expansion of signal transduction pathways in fungi by whole-genome duplication.</title>
        <authorList>
            <consortium name="DOE Joint Genome Institute"/>
            <person name="Corrochano L.M."/>
            <person name="Kuo A."/>
            <person name="Marcet-Houben M."/>
            <person name="Polaino S."/>
            <person name="Salamov A."/>
            <person name="Villalobos J.M."/>
            <person name="Alvarez M.I."/>
            <person name="Avalos J."/>
            <person name="Benito E.P."/>
            <person name="Benoit I."/>
            <person name="Burger G."/>
            <person name="Camino L.P."/>
            <person name="Canovas D."/>
            <person name="Cerda-Olmedo E."/>
            <person name="Cheng J.-F."/>
            <person name="Dominguez A."/>
            <person name="Elias M."/>
            <person name="Eslava A.P."/>
            <person name="Glaser F."/>
            <person name="Grimwood J."/>
            <person name="Gutierrez G."/>
            <person name="Heitman J."/>
            <person name="Henrissat B."/>
            <person name="Iturriaga E.A."/>
            <person name="Lang B.F."/>
            <person name="Lavin J.L."/>
            <person name="Lee S."/>
            <person name="Li W."/>
            <person name="Lindquist E."/>
            <person name="Lopez-Garcia S."/>
            <person name="Luque E.M."/>
            <person name="Marcos A.T."/>
            <person name="Martin J."/>
            <person name="McCluskey K."/>
            <person name="Medina H.R."/>
            <person name="Miralles-Duran A."/>
            <person name="Miyazaki A."/>
            <person name="Munoz-Torres E."/>
            <person name="Oguiza J.A."/>
            <person name="Ohm R."/>
            <person name="Olmedo M."/>
            <person name="Orejas M."/>
            <person name="Ortiz-Castellanos L."/>
            <person name="Pisabarro A.G."/>
            <person name="Rodriguez-Romero J."/>
            <person name="Ruiz-Herrera J."/>
            <person name="Ruiz-Vazquez R."/>
            <person name="Sanz C."/>
            <person name="Schackwitz W."/>
            <person name="Schmutz J."/>
            <person name="Shahriari M."/>
            <person name="Shelest E."/>
            <person name="Silva-Franco F."/>
            <person name="Soanes D."/>
            <person name="Syed K."/>
            <person name="Tagua V.G."/>
            <person name="Talbot N.J."/>
            <person name="Thon M."/>
            <person name="De vries R.P."/>
            <person name="Wiebenga A."/>
            <person name="Yadav J.S."/>
            <person name="Braun E.L."/>
            <person name="Baker S."/>
            <person name="Garre V."/>
            <person name="Horwitz B."/>
            <person name="Torres-Martinez S."/>
            <person name="Idnurm A."/>
            <person name="Herrera-Estrella A."/>
            <person name="Gabaldon T."/>
            <person name="Grigoriev I.V."/>
        </authorList>
    </citation>
    <scope>NUCLEOTIDE SEQUENCE [LARGE SCALE GENOMIC DNA]</scope>
    <source>
        <strain evidence="2">NRRL 1555(-)</strain>
    </source>
</reference>
<proteinExistence type="predicted"/>
<evidence type="ECO:0000313" key="1">
    <source>
        <dbReference type="EMBL" id="OAD69079.1"/>
    </source>
</evidence>
<sequence>MRDTSFCPEGLEKETSFPIKERRPRKITGEFIKDILEVIEKEVDVKLEQIAAVKELEQTLKANKYMHKVDNILPDLESKEKTLCFFESLGAYWLKEEIRLCKSLFYSMNFVLLSFGVFN</sequence>
<dbReference type="InParanoid" id="A0A167KX24"/>
<protein>
    <submittedName>
        <fullName evidence="1">Uncharacterized protein</fullName>
    </submittedName>
</protein>
<dbReference type="EMBL" id="KV440993">
    <property type="protein sequence ID" value="OAD69079.1"/>
    <property type="molecule type" value="Genomic_DNA"/>
</dbReference>
<dbReference type="VEuPathDB" id="FungiDB:PHYBLDRAFT_150073"/>
<dbReference type="RefSeq" id="XP_018287119.1">
    <property type="nucleotide sequence ID" value="XM_018432391.1"/>
</dbReference>
<keyword evidence="2" id="KW-1185">Reference proteome</keyword>
<dbReference type="AlphaFoldDB" id="A0A167KX24"/>
<gene>
    <name evidence="1" type="ORF">PHYBLDRAFT_150073</name>
</gene>